<evidence type="ECO:0008006" key="4">
    <source>
        <dbReference type="Google" id="ProtNLM"/>
    </source>
</evidence>
<feature type="transmembrane region" description="Helical" evidence="1">
    <location>
        <begin position="96"/>
        <end position="118"/>
    </location>
</feature>
<feature type="transmembrane region" description="Helical" evidence="1">
    <location>
        <begin position="406"/>
        <end position="425"/>
    </location>
</feature>
<protein>
    <recommendedName>
        <fullName evidence="4">Glycosyltransferase RgtA/B/C/D-like domain-containing protein</fullName>
    </recommendedName>
</protein>
<feature type="transmembrane region" description="Helical" evidence="1">
    <location>
        <begin position="264"/>
        <end position="282"/>
    </location>
</feature>
<name>A0A371IS20_9FIRM</name>
<comment type="caution">
    <text evidence="2">The sequence shown here is derived from an EMBL/GenBank/DDBJ whole genome shotgun (WGS) entry which is preliminary data.</text>
</comment>
<keyword evidence="1" id="KW-1133">Transmembrane helix</keyword>
<accession>A0A371IS20</accession>
<evidence type="ECO:0000313" key="3">
    <source>
        <dbReference type="Proteomes" id="UP000243494"/>
    </source>
</evidence>
<feature type="transmembrane region" description="Helical" evidence="1">
    <location>
        <begin position="302"/>
        <end position="322"/>
    </location>
</feature>
<dbReference type="RefSeq" id="WP_095406838.1">
    <property type="nucleotide sequence ID" value="NZ_NOJZ02000015.1"/>
</dbReference>
<reference evidence="2 3" key="1">
    <citation type="journal article" date="2017" name="Genome Announc.">
        <title>Draft Genome Sequence of Romboutsia maritimum sp. nov. Strain CCRI-22766(T), Isolated from Coastal Estuarine Mud.</title>
        <authorList>
            <person name="Maheux A.F."/>
            <person name="Boudreau D.K."/>
            <person name="Berube E."/>
            <person name="Boissinot M."/>
            <person name="Raymond F."/>
            <person name="Brodeur S."/>
            <person name="Corbeil J."/>
            <person name="Brightwell G."/>
            <person name="Broda D."/>
            <person name="Omar R.F."/>
            <person name="Bergeron M.G."/>
        </authorList>
    </citation>
    <scope>NUCLEOTIDE SEQUENCE [LARGE SCALE GENOMIC DNA]</scope>
    <source>
        <strain evidence="2 3">CCRI-22766</strain>
    </source>
</reference>
<dbReference type="AlphaFoldDB" id="A0A371IS20"/>
<evidence type="ECO:0000313" key="2">
    <source>
        <dbReference type="EMBL" id="RDY23265.1"/>
    </source>
</evidence>
<feature type="transmembrane region" description="Helical" evidence="1">
    <location>
        <begin position="125"/>
        <end position="142"/>
    </location>
</feature>
<feature type="transmembrane region" description="Helical" evidence="1">
    <location>
        <begin position="342"/>
        <end position="361"/>
    </location>
</feature>
<keyword evidence="1" id="KW-0472">Membrane</keyword>
<sequence>MSQKIYLQWTRLCNYLKKEKTFKLSMFIIISCIIVPMLVTGIICNDELQYRFWSYQGFIEFIKHFMSEQILDKGRALSAMPFSIATYLGFVSQNLFVFKFVSIIVIISNIAMFSYFINKLFKNKWFAIFTFIMALIFLPISFELTPPNAYLTQYSIAFNLLLISFILFIDYMKENKKKTLIVSMILLYIGLISYETFITFTPIYLILCIIYTPKQHRNIKEIAKKLSAPVLVSVIYLGLYIVMGKIFVSNYDGNKLTFVSFKNSFDIILQLFKSSLPGYFLFNKKYQYLISIFISGKNIFEIFNLRIIILIPTLFITLKYIFKNIDKGIKENSKDNSALTSLILALLGCIFIIMPHIPIALAKSYQGVVNAEQVMALPTSYFSYFSAIFVISYILFKIVEKLGGKIIVVLASLAIVFYMIPIQGMNDIISKEQNRNYNRLINIENMFDTNIISSLNNQEITAKDLYKTVNAMGIHDGYWSNFAKLKKLDIQILNEVKSEKKFNIYYQDDEFFVLSKDNDITVLSPKILIGFYPVKINDDNYKSMEFKQYIKDGKLYIYNFK</sequence>
<gene>
    <name evidence="2" type="ORF">CHF27_008965</name>
</gene>
<feature type="transmembrane region" description="Helical" evidence="1">
    <location>
        <begin position="154"/>
        <end position="172"/>
    </location>
</feature>
<dbReference type="OrthoDB" id="2082065at2"/>
<keyword evidence="3" id="KW-1185">Reference proteome</keyword>
<proteinExistence type="predicted"/>
<evidence type="ECO:0000256" key="1">
    <source>
        <dbReference type="SAM" id="Phobius"/>
    </source>
</evidence>
<feature type="transmembrane region" description="Helical" evidence="1">
    <location>
        <begin position="184"/>
        <end position="206"/>
    </location>
</feature>
<feature type="transmembrane region" description="Helical" evidence="1">
    <location>
        <begin position="21"/>
        <end position="43"/>
    </location>
</feature>
<feature type="transmembrane region" description="Helical" evidence="1">
    <location>
        <begin position="226"/>
        <end position="243"/>
    </location>
</feature>
<dbReference type="Proteomes" id="UP000243494">
    <property type="component" value="Unassembled WGS sequence"/>
</dbReference>
<organism evidence="2 3">
    <name type="scientific">Romboutsia maritimum</name>
    <dbReference type="NCBI Taxonomy" id="2020948"/>
    <lineage>
        <taxon>Bacteria</taxon>
        <taxon>Bacillati</taxon>
        <taxon>Bacillota</taxon>
        <taxon>Clostridia</taxon>
        <taxon>Peptostreptococcales</taxon>
        <taxon>Peptostreptococcaceae</taxon>
        <taxon>Romboutsia</taxon>
    </lineage>
</organism>
<dbReference type="EMBL" id="NOJZ02000015">
    <property type="protein sequence ID" value="RDY23265.1"/>
    <property type="molecule type" value="Genomic_DNA"/>
</dbReference>
<keyword evidence="1" id="KW-0812">Transmembrane</keyword>
<feature type="transmembrane region" description="Helical" evidence="1">
    <location>
        <begin position="381"/>
        <end position="399"/>
    </location>
</feature>